<keyword evidence="1" id="KW-0472">Membrane</keyword>
<evidence type="ECO:0000313" key="2">
    <source>
        <dbReference type="EMBL" id="GGD30012.1"/>
    </source>
</evidence>
<organism evidence="2 3">
    <name type="scientific">Nocardioides daphniae</name>
    <dbReference type="NCBI Taxonomy" id="402297"/>
    <lineage>
        <taxon>Bacteria</taxon>
        <taxon>Bacillati</taxon>
        <taxon>Actinomycetota</taxon>
        <taxon>Actinomycetes</taxon>
        <taxon>Propionibacteriales</taxon>
        <taxon>Nocardioidaceae</taxon>
        <taxon>Nocardioides</taxon>
    </lineage>
</organism>
<dbReference type="InterPro" id="IPR029058">
    <property type="entry name" value="AB_hydrolase_fold"/>
</dbReference>
<comment type="caution">
    <text evidence="2">The sequence shown here is derived from an EMBL/GenBank/DDBJ whole genome shotgun (WGS) entry which is preliminary data.</text>
</comment>
<name>A0ABQ1QLA3_9ACTN</name>
<dbReference type="Gene3D" id="3.40.50.1820">
    <property type="entry name" value="alpha/beta hydrolase"/>
    <property type="match status" value="1"/>
</dbReference>
<gene>
    <name evidence="2" type="ORF">GCM10007231_31870</name>
</gene>
<dbReference type="SUPFAM" id="SSF53474">
    <property type="entry name" value="alpha/beta-Hydrolases"/>
    <property type="match status" value="1"/>
</dbReference>
<evidence type="ECO:0008006" key="4">
    <source>
        <dbReference type="Google" id="ProtNLM"/>
    </source>
</evidence>
<protein>
    <recommendedName>
        <fullName evidence="4">Alpha/beta hydrolase</fullName>
    </recommendedName>
</protein>
<dbReference type="RefSeq" id="WP_188422392.1">
    <property type="nucleotide sequence ID" value="NZ_BMCK01000005.1"/>
</dbReference>
<keyword evidence="3" id="KW-1185">Reference proteome</keyword>
<evidence type="ECO:0000313" key="3">
    <source>
        <dbReference type="Proteomes" id="UP000630594"/>
    </source>
</evidence>
<dbReference type="Proteomes" id="UP000630594">
    <property type="component" value="Unassembled WGS sequence"/>
</dbReference>
<keyword evidence="1" id="KW-0812">Transmembrane</keyword>
<sequence>MSNTIVYIHGVGGVTPLEDWLDPLNVGLVQAGHSPIDPTYDTVVPVTYQSLLMRPTGSSRTTRTDEVKETWEGSDATEDAARRYAVTQEDNAQFLRQWSHRARGVHFGHSPQGVNTTLTSVVTRVGDLTEAKIYANHRSVRASVMREVLEQIPASDEIVVVAHSLGSVIAADLLTRLPERTRVRALVTLGSPLASDMWKRLRSLATDFPYDRVDAWINVFDPRDAVTYGRGVAARFPMAVDVSVDIRSHSVRAYASHPAVGALLGHQLYGQRDAHADLPPARQLGEGWHLQLLGFAYAEQLSRTCQAKKFSWRKRFDTARRISATRVIEEVEQADDSARADLGATPSVTDFVDRASDLVRDVWSDDDLLPLAVSRYASSPLPPFDIAVDPKHRLEALTALLNRVRRRQGSISDLEFATAVATSVEHAQDALTPDRRRWWGYLVGGGAVLLALTGVGLWAVLPTALAGAAAITATLAAFGPGGMVGGMLTLVLATGAGTALVSAGAVAATGERDAAVEFRLAVAGALTQMRVEELRGLLVGIVAVIRAQEALGMATTRPHAMEVLLDAQARLAQELHLHTVVAPKRPGTKEMAERADLLHRAIEVLTEADPADDTRPVTISPA</sequence>
<feature type="transmembrane region" description="Helical" evidence="1">
    <location>
        <begin position="438"/>
        <end position="461"/>
    </location>
</feature>
<feature type="transmembrane region" description="Helical" evidence="1">
    <location>
        <begin position="467"/>
        <end position="493"/>
    </location>
</feature>
<evidence type="ECO:0000256" key="1">
    <source>
        <dbReference type="SAM" id="Phobius"/>
    </source>
</evidence>
<reference evidence="3" key="1">
    <citation type="journal article" date="2019" name="Int. J. Syst. Evol. Microbiol.">
        <title>The Global Catalogue of Microorganisms (GCM) 10K type strain sequencing project: providing services to taxonomists for standard genome sequencing and annotation.</title>
        <authorList>
            <consortium name="The Broad Institute Genomics Platform"/>
            <consortium name="The Broad Institute Genome Sequencing Center for Infectious Disease"/>
            <person name="Wu L."/>
            <person name="Ma J."/>
        </authorList>
    </citation>
    <scope>NUCLEOTIDE SEQUENCE [LARGE SCALE GENOMIC DNA]</scope>
    <source>
        <strain evidence="3">CCM 7403</strain>
    </source>
</reference>
<dbReference type="EMBL" id="BMCK01000005">
    <property type="protein sequence ID" value="GGD30012.1"/>
    <property type="molecule type" value="Genomic_DNA"/>
</dbReference>
<keyword evidence="1" id="KW-1133">Transmembrane helix</keyword>
<proteinExistence type="predicted"/>
<accession>A0ABQ1QLA3</accession>